<name>A0ABU0LLC6_9HYPH</name>
<keyword evidence="2" id="KW-0540">Nuclease</keyword>
<proteinExistence type="predicted"/>
<protein>
    <submittedName>
        <fullName evidence="2">Very-short-patch-repair endonuclease</fullName>
    </submittedName>
</protein>
<dbReference type="InterPro" id="IPR011335">
    <property type="entry name" value="Restrct_endonuc-II-like"/>
</dbReference>
<evidence type="ECO:0000313" key="2">
    <source>
        <dbReference type="EMBL" id="MDQ0509510.1"/>
    </source>
</evidence>
<feature type="domain" description="DUF559" evidence="1">
    <location>
        <begin position="7"/>
        <end position="107"/>
    </location>
</feature>
<keyword evidence="2" id="KW-0255">Endonuclease</keyword>
<dbReference type="RefSeq" id="WP_306888193.1">
    <property type="nucleotide sequence ID" value="NZ_JAUSVR010000001.1"/>
</dbReference>
<comment type="caution">
    <text evidence="2">The sequence shown here is derived from an EMBL/GenBank/DDBJ whole genome shotgun (WGS) entry which is preliminary data.</text>
</comment>
<reference evidence="2 3" key="1">
    <citation type="submission" date="2023-07" db="EMBL/GenBank/DDBJ databases">
        <title>Genomic Encyclopedia of Type Strains, Phase IV (KMG-IV): sequencing the most valuable type-strain genomes for metagenomic binning, comparative biology and taxonomic classification.</title>
        <authorList>
            <person name="Goeker M."/>
        </authorList>
    </citation>
    <scope>NUCLEOTIDE SEQUENCE [LARGE SCALE GENOMIC DNA]</scope>
    <source>
        <strain evidence="2 3">DSM 15561</strain>
    </source>
</reference>
<dbReference type="InterPro" id="IPR047216">
    <property type="entry name" value="Endonuclease_DUF559_bact"/>
</dbReference>
<dbReference type="GO" id="GO:0004519">
    <property type="term" value="F:endonuclease activity"/>
    <property type="evidence" value="ECO:0007669"/>
    <property type="project" value="UniProtKB-KW"/>
</dbReference>
<dbReference type="InterPro" id="IPR007569">
    <property type="entry name" value="DUF559"/>
</dbReference>
<dbReference type="PANTHER" id="PTHR38590">
    <property type="entry name" value="BLL0828 PROTEIN"/>
    <property type="match status" value="1"/>
</dbReference>
<organism evidence="2 3">
    <name type="scientific">Ancylobacter amanitiformis</name>
    <dbReference type="NCBI Taxonomy" id="217069"/>
    <lineage>
        <taxon>Bacteria</taxon>
        <taxon>Pseudomonadati</taxon>
        <taxon>Pseudomonadota</taxon>
        <taxon>Alphaproteobacteria</taxon>
        <taxon>Hyphomicrobiales</taxon>
        <taxon>Xanthobacteraceae</taxon>
        <taxon>Ancylobacter</taxon>
    </lineage>
</organism>
<evidence type="ECO:0000259" key="1">
    <source>
        <dbReference type="Pfam" id="PF04480"/>
    </source>
</evidence>
<dbReference type="Gene3D" id="3.40.960.10">
    <property type="entry name" value="VSR Endonuclease"/>
    <property type="match status" value="1"/>
</dbReference>
<dbReference type="PANTHER" id="PTHR38590:SF1">
    <property type="entry name" value="BLL0828 PROTEIN"/>
    <property type="match status" value="1"/>
</dbReference>
<sequence length="123" mass="14451">MDGRVFRARQLRRNQTDVEKLLWSRLRDRQLDGWKFRRQEPIDRFTVDFLCADAKLVIELDGGQHSVETDAERSRMIEASGYLVIRFWNNDVNDNIEGVLARILEILRADAPHPNPLPHGERE</sequence>
<dbReference type="CDD" id="cd01038">
    <property type="entry name" value="Endonuclease_DUF559"/>
    <property type="match status" value="1"/>
</dbReference>
<accession>A0ABU0LLC6</accession>
<keyword evidence="3" id="KW-1185">Reference proteome</keyword>
<gene>
    <name evidence="2" type="ORF">QOZ99_000387</name>
</gene>
<dbReference type="SUPFAM" id="SSF52980">
    <property type="entry name" value="Restriction endonuclease-like"/>
    <property type="match status" value="1"/>
</dbReference>
<dbReference type="Proteomes" id="UP001235094">
    <property type="component" value="Unassembled WGS sequence"/>
</dbReference>
<evidence type="ECO:0000313" key="3">
    <source>
        <dbReference type="Proteomes" id="UP001235094"/>
    </source>
</evidence>
<keyword evidence="2" id="KW-0378">Hydrolase</keyword>
<dbReference type="Pfam" id="PF04480">
    <property type="entry name" value="DUF559"/>
    <property type="match status" value="1"/>
</dbReference>
<dbReference type="EMBL" id="JAUSVR010000001">
    <property type="protein sequence ID" value="MDQ0509510.1"/>
    <property type="molecule type" value="Genomic_DNA"/>
</dbReference>